<proteinExistence type="predicted"/>
<accession>A0A319A4W6</accession>
<evidence type="ECO:0000313" key="2">
    <source>
        <dbReference type="Proteomes" id="UP000248349"/>
    </source>
</evidence>
<keyword evidence="2" id="KW-1185">Reference proteome</keyword>
<reference evidence="1 2" key="1">
    <citation type="submission" date="2016-12" db="EMBL/GenBank/DDBJ databases">
        <title>The genomes of Aspergillus section Nigri reveals drivers in fungal speciation.</title>
        <authorList>
            <consortium name="DOE Joint Genome Institute"/>
            <person name="Vesth T.C."/>
            <person name="Nybo J."/>
            <person name="Theobald S."/>
            <person name="Brandl J."/>
            <person name="Frisvad J.C."/>
            <person name="Nielsen K.F."/>
            <person name="Lyhne E.K."/>
            <person name="Kogle M.E."/>
            <person name="Kuo A."/>
            <person name="Riley R."/>
            <person name="Clum A."/>
            <person name="Nolan M."/>
            <person name="Lipzen A."/>
            <person name="Salamov A."/>
            <person name="Henrissat B."/>
            <person name="Wiebenga A."/>
            <person name="De Vries R.P."/>
            <person name="Grigoriev I.V."/>
            <person name="Mortensen U.H."/>
            <person name="Andersen M.R."/>
            <person name="Baker S.E."/>
        </authorList>
    </citation>
    <scope>NUCLEOTIDE SEQUENCE [LARGE SCALE GENOMIC DNA]</scope>
    <source>
        <strain evidence="1 2">JOP 1030-1</strain>
    </source>
</reference>
<dbReference type="Proteomes" id="UP000248349">
    <property type="component" value="Unassembled WGS sequence"/>
</dbReference>
<gene>
    <name evidence="1" type="ORF">BP01DRAFT_132701</name>
</gene>
<dbReference type="AlphaFoldDB" id="A0A319A4W6"/>
<sequence length="77" mass="8184">MGGVCRACCRLGAPVLTVASSAGPDARWQPEIANSGIQVSLDICSRAIIHPLLWLSAQFCLLKSSVGARVPSDYRLE</sequence>
<organism evidence="1 2">
    <name type="scientific">Aspergillus saccharolyticus JOP 1030-1</name>
    <dbReference type="NCBI Taxonomy" id="1450539"/>
    <lineage>
        <taxon>Eukaryota</taxon>
        <taxon>Fungi</taxon>
        <taxon>Dikarya</taxon>
        <taxon>Ascomycota</taxon>
        <taxon>Pezizomycotina</taxon>
        <taxon>Eurotiomycetes</taxon>
        <taxon>Eurotiomycetidae</taxon>
        <taxon>Eurotiales</taxon>
        <taxon>Aspergillaceae</taxon>
        <taxon>Aspergillus</taxon>
        <taxon>Aspergillus subgen. Circumdati</taxon>
    </lineage>
</organism>
<protein>
    <submittedName>
        <fullName evidence="1">Uncharacterized protein</fullName>
    </submittedName>
</protein>
<evidence type="ECO:0000313" key="1">
    <source>
        <dbReference type="EMBL" id="PYH42462.1"/>
    </source>
</evidence>
<name>A0A319A4W6_9EURO</name>
<dbReference type="GeneID" id="37071709"/>
<dbReference type="RefSeq" id="XP_025428444.1">
    <property type="nucleotide sequence ID" value="XM_025570481.1"/>
</dbReference>
<dbReference type="EMBL" id="KZ821251">
    <property type="protein sequence ID" value="PYH42462.1"/>
    <property type="molecule type" value="Genomic_DNA"/>
</dbReference>